<gene>
    <name evidence="1" type="ORF">GGI25_005121</name>
</gene>
<protein>
    <submittedName>
        <fullName evidence="1">Uncharacterized protein</fullName>
    </submittedName>
</protein>
<name>A0A9W8KWE6_9FUNG</name>
<dbReference type="InterPro" id="IPR032675">
    <property type="entry name" value="LRR_dom_sf"/>
</dbReference>
<reference evidence="1" key="1">
    <citation type="submission" date="2022-07" db="EMBL/GenBank/DDBJ databases">
        <title>Phylogenomic reconstructions and comparative analyses of Kickxellomycotina fungi.</title>
        <authorList>
            <person name="Reynolds N.K."/>
            <person name="Stajich J.E."/>
            <person name="Barry K."/>
            <person name="Grigoriev I.V."/>
            <person name="Crous P."/>
            <person name="Smith M.E."/>
        </authorList>
    </citation>
    <scope>NUCLEOTIDE SEQUENCE</scope>
    <source>
        <strain evidence="1">NRRL 3115</strain>
    </source>
</reference>
<dbReference type="OrthoDB" id="5510987at2759"/>
<organism evidence="1 2">
    <name type="scientific">Coemansia spiralis</name>
    <dbReference type="NCBI Taxonomy" id="417178"/>
    <lineage>
        <taxon>Eukaryota</taxon>
        <taxon>Fungi</taxon>
        <taxon>Fungi incertae sedis</taxon>
        <taxon>Zoopagomycota</taxon>
        <taxon>Kickxellomycotina</taxon>
        <taxon>Kickxellomycetes</taxon>
        <taxon>Kickxellales</taxon>
        <taxon>Kickxellaceae</taxon>
        <taxon>Coemansia</taxon>
    </lineage>
</organism>
<sequence>MTGYFEALPWNIIARTVKWLVSDTQQRYKKDPICSTSTSILYPLLETCHNWRILALKHLCRIYSLMLFHASTGHYHPPLPSAKYHQLGLSFVRTVTIHLDHLAVSNGSALKKLKAQCFPLATQANVRLADSEMDQRVSNNNKNVVEFIAHLSTMFPRLSRIDVEYNGTYGSSTDPALGTLLNGLLSAKSASLSLGYCHDLDAASLVTTSLSRLDAVWNHSSKHVSQLIHRSADTLESLSVKITRDQDLTSLFSPECNKFPLLHTLQLTTTLPYFGRWHKVPGHTQFPQLQHLTIDMDYPFANDFLLRHTRLETLDMHIDPRTIEILHKAISDGQFQKLSRVKIRNLSIDDTSPLVSATDAARLAFAFHTPVVFIQNITSRNMLFSVIENHDLCHLEVLSLHDATFTTANVFAMLRKMPRLTDLHCLISTDEMPNMLAEAQSIVSSRFKYLELGIVSVEDAKTAAQLAMLLAIACPRFTYMGMFPFYKDAYNKFIMDSMRKAMAQGSLFQRLPWKVIDIIVGYTVGPEHQRMCVLSDASARPHDAYRPLMQVCHEWRLAVSRFTFSPAHLVSDTPASEQPACKPPTLRKMGMLTPGMLYRR</sequence>
<evidence type="ECO:0000313" key="1">
    <source>
        <dbReference type="EMBL" id="KAJ2672412.1"/>
    </source>
</evidence>
<comment type="caution">
    <text evidence="1">The sequence shown here is derived from an EMBL/GenBank/DDBJ whole genome shotgun (WGS) entry which is preliminary data.</text>
</comment>
<dbReference type="AlphaFoldDB" id="A0A9W8KWE6"/>
<dbReference type="EMBL" id="JANBTW010000083">
    <property type="protein sequence ID" value="KAJ2672412.1"/>
    <property type="molecule type" value="Genomic_DNA"/>
</dbReference>
<dbReference type="Gene3D" id="3.80.10.10">
    <property type="entry name" value="Ribonuclease Inhibitor"/>
    <property type="match status" value="1"/>
</dbReference>
<accession>A0A9W8KWE6</accession>
<evidence type="ECO:0000313" key="2">
    <source>
        <dbReference type="Proteomes" id="UP001151518"/>
    </source>
</evidence>
<dbReference type="SUPFAM" id="SSF52047">
    <property type="entry name" value="RNI-like"/>
    <property type="match status" value="1"/>
</dbReference>
<proteinExistence type="predicted"/>
<dbReference type="Proteomes" id="UP001151518">
    <property type="component" value="Unassembled WGS sequence"/>
</dbReference>